<dbReference type="Proteomes" id="UP000000496">
    <property type="component" value="Chromosome gsn.131"/>
</dbReference>
<reference evidence="1 2" key="2">
    <citation type="journal article" date="2011" name="Mol. Biol. Evol.">
        <title>Unity in variety--the pan-genome of the Chlamydiae.</title>
        <authorList>
            <person name="Collingro A."/>
            <person name="Tischler P."/>
            <person name="Weinmaier T."/>
            <person name="Penz T."/>
            <person name="Heinz E."/>
            <person name="Brunham R.C."/>
            <person name="Read T.D."/>
            <person name="Bavoil P.M."/>
            <person name="Sachse K."/>
            <person name="Kahane S."/>
            <person name="Friedman M.G."/>
            <person name="Rattei T."/>
            <person name="Myers G.S."/>
            <person name="Horn M."/>
        </authorList>
    </citation>
    <scope>NUCLEOTIDE SEQUENCE [LARGE SCALE GENOMIC DNA]</scope>
    <source>
        <strain evidence="2">ATCC VR-1471 / Z</strain>
    </source>
</reference>
<sequence>MINELYTHLEKDSILFSYENDNQTITLCGGTQPRGVKFKFWIGVAQITGGCLLMPISPVAGVALIGAGAGCVIDATASALDNKEQWENELN</sequence>
<reference key="1">
    <citation type="journal article" date="2011" name="Mol. Biol. Evol.">
        <title>Unity in variety -- the pan-genome of the Chlamydiae.</title>
        <authorList>
            <person name="Collingro A."/>
            <person name="Tischler P."/>
            <person name="Weinmaier T."/>
            <person name="Penz T."/>
            <person name="Heinz E."/>
            <person name="Brunham R.C."/>
            <person name="Read T.D."/>
            <person name="Bavoil P.M."/>
            <person name="Sachse K."/>
            <person name="Kahane S."/>
            <person name="Friedman M.G."/>
            <person name="Rattei T."/>
            <person name="Myers G.S.A."/>
            <person name="Horn M."/>
        </authorList>
    </citation>
    <scope>NUCLEOTIDE SEQUENCE</scope>
    <source>
        <strain>Z</strain>
    </source>
</reference>
<dbReference type="EMBL" id="FR872582">
    <property type="protein sequence ID" value="CCB89890.1"/>
    <property type="molecule type" value="Genomic_DNA"/>
</dbReference>
<evidence type="ECO:0000313" key="2">
    <source>
        <dbReference type="Proteomes" id="UP000000496"/>
    </source>
</evidence>
<dbReference type="KEGG" id="sng:SNE_A20130"/>
<protein>
    <submittedName>
        <fullName evidence="1">Uncharacterized protein</fullName>
    </submittedName>
</protein>
<dbReference type="AlphaFoldDB" id="F8L3N1"/>
<proteinExistence type="predicted"/>
<keyword evidence="2" id="KW-1185">Reference proteome</keyword>
<dbReference type="RefSeq" id="WP_013944356.1">
    <property type="nucleotide sequence ID" value="NC_015713.1"/>
</dbReference>
<dbReference type="HOGENOM" id="CLU_2425312_0_0_0"/>
<accession>F8L3N1</accession>
<organism evidence="1 2">
    <name type="scientific">Simkania negevensis (strain ATCC VR-1471 / DSM 27360 / Z)</name>
    <dbReference type="NCBI Taxonomy" id="331113"/>
    <lineage>
        <taxon>Bacteria</taxon>
        <taxon>Pseudomonadati</taxon>
        <taxon>Chlamydiota</taxon>
        <taxon>Chlamydiia</taxon>
        <taxon>Parachlamydiales</taxon>
        <taxon>Simkaniaceae</taxon>
        <taxon>Simkania</taxon>
    </lineage>
</organism>
<gene>
    <name evidence="1" type="ordered locus">SNE_A20130</name>
</gene>
<evidence type="ECO:0000313" key="1">
    <source>
        <dbReference type="EMBL" id="CCB89890.1"/>
    </source>
</evidence>
<name>F8L3N1_SIMNZ</name>